<dbReference type="InterPro" id="IPR038591">
    <property type="entry name" value="NolW-like_sf"/>
</dbReference>
<comment type="subcellular location">
    <subcellularLocation>
        <location evidence="5">Cell outer membrane</location>
    </subcellularLocation>
    <subcellularLocation>
        <location evidence="1">Membrane</location>
    </subcellularLocation>
</comment>
<feature type="chain" id="PRO_5037358279" description="NolW-like domain-containing protein" evidence="7">
    <location>
        <begin position="22"/>
        <end position="627"/>
    </location>
</feature>
<gene>
    <name evidence="10" type="ORF">JIN81_08425</name>
</gene>
<dbReference type="EMBL" id="JAENII010000005">
    <property type="protein sequence ID" value="MBK1827042.1"/>
    <property type="molecule type" value="Genomic_DNA"/>
</dbReference>
<dbReference type="InterPro" id="IPR005644">
    <property type="entry name" value="NolW-like"/>
</dbReference>
<evidence type="ECO:0000256" key="5">
    <source>
        <dbReference type="RuleBase" id="RU004004"/>
    </source>
</evidence>
<evidence type="ECO:0000256" key="4">
    <source>
        <dbReference type="RuleBase" id="RU004003"/>
    </source>
</evidence>
<feature type="region of interest" description="Disordered" evidence="6">
    <location>
        <begin position="551"/>
        <end position="627"/>
    </location>
</feature>
<evidence type="ECO:0000256" key="7">
    <source>
        <dbReference type="SAM" id="SignalP"/>
    </source>
</evidence>
<dbReference type="GO" id="GO:0009306">
    <property type="term" value="P:protein secretion"/>
    <property type="evidence" value="ECO:0007669"/>
    <property type="project" value="InterPro"/>
</dbReference>
<dbReference type="PANTHER" id="PTHR30332:SF17">
    <property type="entry name" value="TYPE IV PILIATION SYSTEM PROTEIN DR_0774-RELATED"/>
    <property type="match status" value="1"/>
</dbReference>
<dbReference type="InterPro" id="IPR001775">
    <property type="entry name" value="GspD/PilQ"/>
</dbReference>
<dbReference type="Proteomes" id="UP000658278">
    <property type="component" value="Unassembled WGS sequence"/>
</dbReference>
<comment type="similarity">
    <text evidence="4">Belongs to the bacterial secretin family.</text>
</comment>
<evidence type="ECO:0000313" key="10">
    <source>
        <dbReference type="EMBL" id="MBK1827042.1"/>
    </source>
</evidence>
<name>A0A934VFJ1_9BACT</name>
<feature type="compositionally biased region" description="Pro residues" evidence="6">
    <location>
        <begin position="48"/>
        <end position="79"/>
    </location>
</feature>
<dbReference type="PANTHER" id="PTHR30332">
    <property type="entry name" value="PROBABLE GENERAL SECRETION PATHWAY PROTEIN D"/>
    <property type="match status" value="1"/>
</dbReference>
<dbReference type="GO" id="GO:0009279">
    <property type="term" value="C:cell outer membrane"/>
    <property type="evidence" value="ECO:0007669"/>
    <property type="project" value="UniProtKB-SubCell"/>
</dbReference>
<keyword evidence="5" id="KW-0813">Transport</keyword>
<dbReference type="Gene3D" id="3.55.50.30">
    <property type="match status" value="1"/>
</dbReference>
<sequence length="627" mass="67755">MKHLSATIVLSLGLSAPISLGQGELDAPLDATPIANDGVPAVDDGLPNLPPPPPAPDADPAPTPPAGIPDLPPPPPPAGLPNETMTETAPGVDPVAPPSEEITATAAEQPILESDEGYLIKDAALNDIFQFLAKQAGRQYFHNTKIATPEFRVTGHLNDGDPLQQMEELAFMYGLMLYTKGSTVYALSPAQMSQLPSSEFTYQLRYLRPTDMEQIKDLIKPVLSPGTGIVNFEPKTNTVIIIDTAHRIEQARGLLQKIDQPKGQIIVETKILRVNSSVAERTGIDWSASLGETGTTIEIAKSLNSLFGIGDEFTDVPNAASAIGYSFDPTASLVLSPVQLQGVLRALAEGNTTTQISNPTLITEDNEQGTISIIDRVPIITTTNQGTGDVSSVSEEVRYKIDAEDPSISENPDKHREIGISMVVTPTLLPDGTVRMKLRPRSAQIVEEIKSAQTGNVYPRVTESMIESMSRVPDGFSLVIGGFYGEVEKDGGNKVPILGDVPLLNFFFKSQETTKEQASLVFIVTPTSYDPTSRSSTGRLSNKIQNNLNLTRDHDWVDPTNPGPAHKANFRRGIRGLKPEEAPYYPTEQELQGTTTTPMSTSKNSPAPVSTSTYSDDKPRFSRARRR</sequence>
<comment type="caution">
    <text evidence="10">The sequence shown here is derived from an EMBL/GenBank/DDBJ whole genome shotgun (WGS) entry which is preliminary data.</text>
</comment>
<evidence type="ECO:0000256" key="3">
    <source>
        <dbReference type="ARBA" id="ARBA00023136"/>
    </source>
</evidence>
<dbReference type="InterPro" id="IPR004846">
    <property type="entry name" value="T2SS/T3SS_dom"/>
</dbReference>
<feature type="region of interest" description="Disordered" evidence="6">
    <location>
        <begin position="29"/>
        <end position="98"/>
    </location>
</feature>
<proteinExistence type="inferred from homology"/>
<dbReference type="Pfam" id="PF00263">
    <property type="entry name" value="Secretin"/>
    <property type="match status" value="1"/>
</dbReference>
<dbReference type="RefSeq" id="WP_200278490.1">
    <property type="nucleotide sequence ID" value="NZ_JAENII010000005.1"/>
</dbReference>
<feature type="domain" description="NolW-like" evidence="9">
    <location>
        <begin position="201"/>
        <end position="264"/>
    </location>
</feature>
<accession>A0A934VFJ1</accession>
<dbReference type="GO" id="GO:0015627">
    <property type="term" value="C:type II protein secretion system complex"/>
    <property type="evidence" value="ECO:0007669"/>
    <property type="project" value="TreeGrafter"/>
</dbReference>
<organism evidence="10 11">
    <name type="scientific">Haloferula rosea</name>
    <dbReference type="NCBI Taxonomy" id="490093"/>
    <lineage>
        <taxon>Bacteria</taxon>
        <taxon>Pseudomonadati</taxon>
        <taxon>Verrucomicrobiota</taxon>
        <taxon>Verrucomicrobiia</taxon>
        <taxon>Verrucomicrobiales</taxon>
        <taxon>Verrucomicrobiaceae</taxon>
        <taxon>Haloferula</taxon>
    </lineage>
</organism>
<feature type="compositionally biased region" description="Polar residues" evidence="6">
    <location>
        <begin position="589"/>
        <end position="614"/>
    </location>
</feature>
<reference evidence="10" key="1">
    <citation type="submission" date="2021-01" db="EMBL/GenBank/DDBJ databases">
        <title>Modified the classification status of verrucomicrobia.</title>
        <authorList>
            <person name="Feng X."/>
        </authorList>
    </citation>
    <scope>NUCLEOTIDE SEQUENCE</scope>
    <source>
        <strain evidence="10">KCTC 22201</strain>
    </source>
</reference>
<keyword evidence="3" id="KW-0472">Membrane</keyword>
<protein>
    <recommendedName>
        <fullName evidence="12">NolW-like domain-containing protein</fullName>
    </recommendedName>
</protein>
<dbReference type="InterPro" id="IPR050810">
    <property type="entry name" value="Bact_Secretion_Sys_Channel"/>
</dbReference>
<evidence type="ECO:0000259" key="9">
    <source>
        <dbReference type="Pfam" id="PF03958"/>
    </source>
</evidence>
<evidence type="ECO:0000256" key="1">
    <source>
        <dbReference type="ARBA" id="ARBA00004370"/>
    </source>
</evidence>
<dbReference type="AlphaFoldDB" id="A0A934VFJ1"/>
<evidence type="ECO:0000313" key="11">
    <source>
        <dbReference type="Proteomes" id="UP000658278"/>
    </source>
</evidence>
<keyword evidence="2 7" id="KW-0732">Signal</keyword>
<dbReference type="PRINTS" id="PR00811">
    <property type="entry name" value="BCTERIALGSPD"/>
</dbReference>
<evidence type="ECO:0000256" key="6">
    <source>
        <dbReference type="SAM" id="MobiDB-lite"/>
    </source>
</evidence>
<feature type="signal peptide" evidence="7">
    <location>
        <begin position="1"/>
        <end position="21"/>
    </location>
</feature>
<evidence type="ECO:0000256" key="2">
    <source>
        <dbReference type="ARBA" id="ARBA00022729"/>
    </source>
</evidence>
<dbReference type="Pfam" id="PF03958">
    <property type="entry name" value="Secretin_N"/>
    <property type="match status" value="1"/>
</dbReference>
<dbReference type="Gene3D" id="3.30.1370.120">
    <property type="match status" value="1"/>
</dbReference>
<evidence type="ECO:0008006" key="12">
    <source>
        <dbReference type="Google" id="ProtNLM"/>
    </source>
</evidence>
<evidence type="ECO:0000259" key="8">
    <source>
        <dbReference type="Pfam" id="PF00263"/>
    </source>
</evidence>
<keyword evidence="11" id="KW-1185">Reference proteome</keyword>
<feature type="domain" description="Type II/III secretion system secretin-like" evidence="8">
    <location>
        <begin position="346"/>
        <end position="527"/>
    </location>
</feature>